<dbReference type="GeneTree" id="ENSGT00940000178967"/>
<proteinExistence type="predicted"/>
<evidence type="ECO:0000313" key="1">
    <source>
        <dbReference type="Ensembl" id="ENSSLUP00000005765.1"/>
    </source>
</evidence>
<protein>
    <submittedName>
        <fullName evidence="1">Uncharacterized protein</fullName>
    </submittedName>
</protein>
<reference evidence="1" key="2">
    <citation type="submission" date="2025-09" db="UniProtKB">
        <authorList>
            <consortium name="Ensembl"/>
        </authorList>
    </citation>
    <scope>IDENTIFICATION</scope>
</reference>
<accession>A0A8C9X439</accession>
<dbReference type="AlphaFoldDB" id="A0A8C9X439"/>
<name>A0A8C9X439_SANLU</name>
<dbReference type="Proteomes" id="UP000694568">
    <property type="component" value="Unplaced"/>
</dbReference>
<dbReference type="Ensembl" id="ENSSLUT00000005919.1">
    <property type="protein sequence ID" value="ENSSLUP00000005765.1"/>
    <property type="gene ID" value="ENSSLUG00000002549.1"/>
</dbReference>
<evidence type="ECO:0000313" key="2">
    <source>
        <dbReference type="Proteomes" id="UP000694568"/>
    </source>
</evidence>
<sequence>MLFRVLPVTLHTKAGQTGTPYSTLVVRPSVAKTRLISSPNVPDVSSEVTFDNIAVNCGSEVLSGLLVEVLAVDDPHLFEESRLAALASAEQQDLHQPFHVCFLPGETSVDLL</sequence>
<keyword evidence="2" id="KW-1185">Reference proteome</keyword>
<organism evidence="1 2">
    <name type="scientific">Sander lucioperca</name>
    <name type="common">Pike-perch</name>
    <name type="synonym">Perca lucioperca</name>
    <dbReference type="NCBI Taxonomy" id="283035"/>
    <lineage>
        <taxon>Eukaryota</taxon>
        <taxon>Metazoa</taxon>
        <taxon>Chordata</taxon>
        <taxon>Craniata</taxon>
        <taxon>Vertebrata</taxon>
        <taxon>Euteleostomi</taxon>
        <taxon>Actinopterygii</taxon>
        <taxon>Neopterygii</taxon>
        <taxon>Teleostei</taxon>
        <taxon>Neoteleostei</taxon>
        <taxon>Acanthomorphata</taxon>
        <taxon>Eupercaria</taxon>
        <taxon>Perciformes</taxon>
        <taxon>Percoidei</taxon>
        <taxon>Percidae</taxon>
        <taxon>Luciopercinae</taxon>
        <taxon>Sander</taxon>
    </lineage>
</organism>
<reference evidence="1" key="1">
    <citation type="submission" date="2025-08" db="UniProtKB">
        <authorList>
            <consortium name="Ensembl"/>
        </authorList>
    </citation>
    <scope>IDENTIFICATION</scope>
</reference>